<evidence type="ECO:0000313" key="2">
    <source>
        <dbReference type="Proteomes" id="UP001732700"/>
    </source>
</evidence>
<name>A0ACD5WRV9_AVESA</name>
<dbReference type="Proteomes" id="UP001732700">
    <property type="component" value="Chromosome 4C"/>
</dbReference>
<proteinExistence type="predicted"/>
<organism evidence="1 2">
    <name type="scientific">Avena sativa</name>
    <name type="common">Oat</name>
    <dbReference type="NCBI Taxonomy" id="4498"/>
    <lineage>
        <taxon>Eukaryota</taxon>
        <taxon>Viridiplantae</taxon>
        <taxon>Streptophyta</taxon>
        <taxon>Embryophyta</taxon>
        <taxon>Tracheophyta</taxon>
        <taxon>Spermatophyta</taxon>
        <taxon>Magnoliopsida</taxon>
        <taxon>Liliopsida</taxon>
        <taxon>Poales</taxon>
        <taxon>Poaceae</taxon>
        <taxon>BOP clade</taxon>
        <taxon>Pooideae</taxon>
        <taxon>Poodae</taxon>
        <taxon>Poeae</taxon>
        <taxon>Poeae Chloroplast Group 1 (Aveneae type)</taxon>
        <taxon>Aveninae</taxon>
        <taxon>Avena</taxon>
    </lineage>
</organism>
<protein>
    <submittedName>
        <fullName evidence="1">Uncharacterized protein</fullName>
    </submittedName>
</protein>
<evidence type="ECO:0000313" key="1">
    <source>
        <dbReference type="EnsemblPlants" id="AVESA.00010b.r2.4CG1281920.1.CDS"/>
    </source>
</evidence>
<reference evidence="1" key="1">
    <citation type="submission" date="2021-05" db="EMBL/GenBank/DDBJ databases">
        <authorList>
            <person name="Scholz U."/>
            <person name="Mascher M."/>
            <person name="Fiebig A."/>
        </authorList>
    </citation>
    <scope>NUCLEOTIDE SEQUENCE [LARGE SCALE GENOMIC DNA]</scope>
</reference>
<sequence length="247" mass="26258">MHCVIPTKSTLILVEGGRTSKLIKLLDPLSSKLGHSLLSYCAMATAQVHQVMEAPVHDDTDNCVREEEEKNHEIIQGPPCTEAGERASDVKVHENDKDVESKDKLELEVPATDTDEGQGVAQEVELAKFAVHEGPAETEAKGIKEGRLGRGAKKTEKAAAKGAIVPVDDSNDEVPAPGAAKKKAEKAAAKWAVVPVDDEADEEVVALAGDQDPKAAPLAFEEAEEAAGEEATKGGKEDAREEKALEE</sequence>
<dbReference type="EnsemblPlants" id="AVESA.00010b.r2.4CG1281920.1">
    <property type="protein sequence ID" value="AVESA.00010b.r2.4CG1281920.1.CDS"/>
    <property type="gene ID" value="AVESA.00010b.r2.4CG1281920"/>
</dbReference>
<keyword evidence="2" id="KW-1185">Reference proteome</keyword>
<reference evidence="1" key="2">
    <citation type="submission" date="2025-09" db="UniProtKB">
        <authorList>
            <consortium name="EnsemblPlants"/>
        </authorList>
    </citation>
    <scope>IDENTIFICATION</scope>
</reference>
<accession>A0ACD5WRV9</accession>